<dbReference type="SUPFAM" id="SSF54616">
    <property type="entry name" value="DNA-binding domain of Mlu1-box binding protein MBP1"/>
    <property type="match status" value="1"/>
</dbReference>
<dbReference type="KEGG" id="chrm:FYK34_14030"/>
<sequence>MTKLIQADFNGQAMQFTADGWFCATTAAARYGKRPNDWLSLPETGKYLEALTRKYGEIPFFKTKRGGDTGKSGNAQGTWLHPKLAVRFAQWLDMDFAVWCDEQIDALIRGQSGPDEWAMARIEAGSRYRGMCDMLHLSRLAQGKETKRYHYSNEALLINQILTGKRIKRDRNSLSKIELRLLDLMETENTRLIALQVPSDERKIKLTAFYHQQRQRLAIPANDVAGRISA</sequence>
<dbReference type="InterPro" id="IPR018004">
    <property type="entry name" value="KilA/APSES_HTH"/>
</dbReference>
<dbReference type="Pfam" id="PF04383">
    <property type="entry name" value="KilA-N"/>
    <property type="match status" value="1"/>
</dbReference>
<dbReference type="SMART" id="SM01252">
    <property type="entry name" value="KilA-N"/>
    <property type="match status" value="1"/>
</dbReference>
<feature type="domain" description="KilA-N" evidence="1">
    <location>
        <begin position="3"/>
        <end position="107"/>
    </location>
</feature>
<dbReference type="InterPro" id="IPR036887">
    <property type="entry name" value="HTH_APSES_sf"/>
</dbReference>
<organism evidence="2 3">
    <name type="scientific">Chromobacterium paludis</name>
    <dbReference type="NCBI Taxonomy" id="2605945"/>
    <lineage>
        <taxon>Bacteria</taxon>
        <taxon>Pseudomonadati</taxon>
        <taxon>Pseudomonadota</taxon>
        <taxon>Betaproteobacteria</taxon>
        <taxon>Neisseriales</taxon>
        <taxon>Chromobacteriaceae</taxon>
        <taxon>Chromobacterium</taxon>
    </lineage>
</organism>
<reference evidence="2 3" key="1">
    <citation type="submission" date="2019-08" db="EMBL/GenBank/DDBJ databases">
        <title>Chromobacterium paludis, a novel bacterium isolated from a Maryland marsh pond.</title>
        <authorList>
            <person name="Blackburn M.B."/>
            <person name="Gundersen-Rindal D.E."/>
        </authorList>
    </citation>
    <scope>NUCLEOTIDE SEQUENCE [LARGE SCALE GENOMIC DNA]</scope>
    <source>
        <strain evidence="3">IIBBL 257-1</strain>
    </source>
</reference>
<protein>
    <submittedName>
        <fullName evidence="2">KilA-N domain-containing protein</fullName>
    </submittedName>
</protein>
<keyword evidence="3" id="KW-1185">Reference proteome</keyword>
<evidence type="ECO:0000313" key="2">
    <source>
        <dbReference type="EMBL" id="QEL56603.1"/>
    </source>
</evidence>
<accession>A0A5C1DJ74</accession>
<dbReference type="GO" id="GO:0003677">
    <property type="term" value="F:DNA binding"/>
    <property type="evidence" value="ECO:0007669"/>
    <property type="project" value="InterPro"/>
</dbReference>
<dbReference type="Proteomes" id="UP000322079">
    <property type="component" value="Chromosome"/>
</dbReference>
<evidence type="ECO:0000259" key="1">
    <source>
        <dbReference type="PROSITE" id="PS51301"/>
    </source>
</evidence>
<dbReference type="InterPro" id="IPR017880">
    <property type="entry name" value="KilA_N"/>
</dbReference>
<proteinExistence type="predicted"/>
<name>A0A5C1DJ74_9NEIS</name>
<dbReference type="EMBL" id="CP043473">
    <property type="protein sequence ID" value="QEL56603.1"/>
    <property type="molecule type" value="Genomic_DNA"/>
</dbReference>
<dbReference type="AlphaFoldDB" id="A0A5C1DJ74"/>
<dbReference type="RefSeq" id="WP_149297413.1">
    <property type="nucleotide sequence ID" value="NZ_CP043473.1"/>
</dbReference>
<evidence type="ECO:0000313" key="3">
    <source>
        <dbReference type="Proteomes" id="UP000322079"/>
    </source>
</evidence>
<dbReference type="PROSITE" id="PS51301">
    <property type="entry name" value="KILA_N"/>
    <property type="match status" value="1"/>
</dbReference>
<gene>
    <name evidence="2" type="ORF">FYK34_14030</name>
</gene>